<proteinExistence type="predicted"/>
<accession>A0A9P4I7Q6</accession>
<comment type="caution">
    <text evidence="2">The sequence shown here is derived from an EMBL/GenBank/DDBJ whole genome shotgun (WGS) entry which is preliminary data.</text>
</comment>
<protein>
    <submittedName>
        <fullName evidence="2">Uncharacterized protein</fullName>
    </submittedName>
</protein>
<evidence type="ECO:0000313" key="2">
    <source>
        <dbReference type="EMBL" id="KAF2093949.1"/>
    </source>
</evidence>
<name>A0A9P4I7Q6_9PEZI</name>
<reference evidence="2" key="1">
    <citation type="journal article" date="2020" name="Stud. Mycol.">
        <title>101 Dothideomycetes genomes: a test case for predicting lifestyles and emergence of pathogens.</title>
        <authorList>
            <person name="Haridas S."/>
            <person name="Albert R."/>
            <person name="Binder M."/>
            <person name="Bloem J."/>
            <person name="Labutti K."/>
            <person name="Salamov A."/>
            <person name="Andreopoulos B."/>
            <person name="Baker S."/>
            <person name="Barry K."/>
            <person name="Bills G."/>
            <person name="Bluhm B."/>
            <person name="Cannon C."/>
            <person name="Castanera R."/>
            <person name="Culley D."/>
            <person name="Daum C."/>
            <person name="Ezra D."/>
            <person name="Gonzalez J."/>
            <person name="Henrissat B."/>
            <person name="Kuo A."/>
            <person name="Liang C."/>
            <person name="Lipzen A."/>
            <person name="Lutzoni F."/>
            <person name="Magnuson J."/>
            <person name="Mondo S."/>
            <person name="Nolan M."/>
            <person name="Ohm R."/>
            <person name="Pangilinan J."/>
            <person name="Park H.-J."/>
            <person name="Ramirez L."/>
            <person name="Alfaro M."/>
            <person name="Sun H."/>
            <person name="Tritt A."/>
            <person name="Yoshinaga Y."/>
            <person name="Zwiers L.-H."/>
            <person name="Turgeon B."/>
            <person name="Goodwin S."/>
            <person name="Spatafora J."/>
            <person name="Crous P."/>
            <person name="Grigoriev I."/>
        </authorList>
    </citation>
    <scope>NUCLEOTIDE SEQUENCE</scope>
    <source>
        <strain evidence="2">CBS 133067</strain>
    </source>
</reference>
<evidence type="ECO:0000313" key="3">
    <source>
        <dbReference type="Proteomes" id="UP000799772"/>
    </source>
</evidence>
<dbReference type="AlphaFoldDB" id="A0A9P4I7Q6"/>
<dbReference type="Proteomes" id="UP000799772">
    <property type="component" value="Unassembled WGS sequence"/>
</dbReference>
<feature type="region of interest" description="Disordered" evidence="1">
    <location>
        <begin position="47"/>
        <end position="119"/>
    </location>
</feature>
<sequence>MNSTLGQQDTCRTWYNICQKWNSEYNKLQNHTDTCKDWNRACKGWKPPHRSPNTSKAMPIHHPYLNSTHRVSFRSGTSRYPRPTPRPETTAKHAHTKKPTSTPWSVQINPTGRPNSKDKIHTKTVDYAFPEAPRPHPKEDIPGSQSPAAAEGMMKVHIHHWIDEVNKQYTVRYWLYGPFNLLINPQHPMSEFSSGSLTLQNPGMDDVKISTSNNFKHEQAEINFHYDHYFTSTSDWDSSEASLELADSHGSQNYCTDAASQWTHQTRDDTWYRDFDCYFHQKCGPNPCTR</sequence>
<evidence type="ECO:0000256" key="1">
    <source>
        <dbReference type="SAM" id="MobiDB-lite"/>
    </source>
</evidence>
<gene>
    <name evidence="2" type="ORF">NA57DRAFT_80954</name>
</gene>
<dbReference type="EMBL" id="ML978136">
    <property type="protein sequence ID" value="KAF2093949.1"/>
    <property type="molecule type" value="Genomic_DNA"/>
</dbReference>
<feature type="compositionally biased region" description="Polar residues" evidence="1">
    <location>
        <begin position="104"/>
        <end position="114"/>
    </location>
</feature>
<organism evidence="2 3">
    <name type="scientific">Rhizodiscina lignyota</name>
    <dbReference type="NCBI Taxonomy" id="1504668"/>
    <lineage>
        <taxon>Eukaryota</taxon>
        <taxon>Fungi</taxon>
        <taxon>Dikarya</taxon>
        <taxon>Ascomycota</taxon>
        <taxon>Pezizomycotina</taxon>
        <taxon>Dothideomycetes</taxon>
        <taxon>Pleosporomycetidae</taxon>
        <taxon>Aulographales</taxon>
        <taxon>Rhizodiscinaceae</taxon>
        <taxon>Rhizodiscina</taxon>
    </lineage>
</organism>
<keyword evidence="3" id="KW-1185">Reference proteome</keyword>